<organism evidence="1 2">
    <name type="scientific">Dufourea novaeangliae</name>
    <name type="common">Sweat bee</name>
    <dbReference type="NCBI Taxonomy" id="178035"/>
    <lineage>
        <taxon>Eukaryota</taxon>
        <taxon>Metazoa</taxon>
        <taxon>Ecdysozoa</taxon>
        <taxon>Arthropoda</taxon>
        <taxon>Hexapoda</taxon>
        <taxon>Insecta</taxon>
        <taxon>Pterygota</taxon>
        <taxon>Neoptera</taxon>
        <taxon>Endopterygota</taxon>
        <taxon>Hymenoptera</taxon>
        <taxon>Apocrita</taxon>
        <taxon>Aculeata</taxon>
        <taxon>Apoidea</taxon>
        <taxon>Anthophila</taxon>
        <taxon>Halictidae</taxon>
        <taxon>Rophitinae</taxon>
        <taxon>Dufourea</taxon>
    </lineage>
</organism>
<accession>A0A154NWI5</accession>
<name>A0A154NWI5_DUFNO</name>
<dbReference type="Proteomes" id="UP000076502">
    <property type="component" value="Unassembled WGS sequence"/>
</dbReference>
<gene>
    <name evidence="1" type="ORF">WN55_01213</name>
</gene>
<proteinExistence type="predicted"/>
<evidence type="ECO:0000313" key="2">
    <source>
        <dbReference type="Proteomes" id="UP000076502"/>
    </source>
</evidence>
<keyword evidence="2" id="KW-1185">Reference proteome</keyword>
<sequence length="82" mass="9359">MVDGEWKRRKGCAGERPLARKYANRLIEAGTRSFIWVATSAGETRGRKRVENAWRGCILTAVHSKQVYRVTHCSYSHRAGRP</sequence>
<protein>
    <submittedName>
        <fullName evidence="1">Uncharacterized protein</fullName>
    </submittedName>
</protein>
<evidence type="ECO:0000313" key="1">
    <source>
        <dbReference type="EMBL" id="KZC03953.1"/>
    </source>
</evidence>
<reference evidence="1 2" key="1">
    <citation type="submission" date="2015-07" db="EMBL/GenBank/DDBJ databases">
        <title>The genome of Dufourea novaeangliae.</title>
        <authorList>
            <person name="Pan H."/>
            <person name="Kapheim K."/>
        </authorList>
    </citation>
    <scope>NUCLEOTIDE SEQUENCE [LARGE SCALE GENOMIC DNA]</scope>
    <source>
        <strain evidence="1">0120121106</strain>
        <tissue evidence="1">Whole body</tissue>
    </source>
</reference>
<dbReference type="AlphaFoldDB" id="A0A154NWI5"/>
<dbReference type="EMBL" id="KQ434773">
    <property type="protein sequence ID" value="KZC03953.1"/>
    <property type="molecule type" value="Genomic_DNA"/>
</dbReference>